<organism evidence="2 3">
    <name type="scientific">Paraburkholderia youngii</name>
    <dbReference type="NCBI Taxonomy" id="2782701"/>
    <lineage>
        <taxon>Bacteria</taxon>
        <taxon>Pseudomonadati</taxon>
        <taxon>Pseudomonadota</taxon>
        <taxon>Betaproteobacteria</taxon>
        <taxon>Burkholderiales</taxon>
        <taxon>Burkholderiaceae</taxon>
        <taxon>Paraburkholderia</taxon>
    </lineage>
</organism>
<feature type="region of interest" description="Disordered" evidence="1">
    <location>
        <begin position="72"/>
        <end position="96"/>
    </location>
</feature>
<dbReference type="Proteomes" id="UP000821598">
    <property type="component" value="Unassembled WGS sequence"/>
</dbReference>
<gene>
    <name evidence="2" type="ORF">FSB64_24100</name>
</gene>
<comment type="caution">
    <text evidence="2">The sequence shown here is derived from an EMBL/GenBank/DDBJ whole genome shotgun (WGS) entry which is preliminary data.</text>
</comment>
<feature type="compositionally biased region" description="Basic and acidic residues" evidence="1">
    <location>
        <begin position="75"/>
        <end position="90"/>
    </location>
</feature>
<protein>
    <recommendedName>
        <fullName evidence="4">DUF1272 domain-containing protein</fullName>
    </recommendedName>
</protein>
<keyword evidence="3" id="KW-1185">Reference proteome</keyword>
<dbReference type="EMBL" id="VOMC01000027">
    <property type="protein sequence ID" value="NVI06791.1"/>
    <property type="molecule type" value="Genomic_DNA"/>
</dbReference>
<sequence>MNALERWRSRPLQVRALTRCDECCELKEDAKKRVNYCSNMTVVCCAKCTAEMTEFHEAERVRKLRFPINVGGRTSADRASTDVMESEHVPDWLSDQ</sequence>
<evidence type="ECO:0000256" key="1">
    <source>
        <dbReference type="SAM" id="MobiDB-lite"/>
    </source>
</evidence>
<proteinExistence type="predicted"/>
<evidence type="ECO:0008006" key="4">
    <source>
        <dbReference type="Google" id="ProtNLM"/>
    </source>
</evidence>
<reference evidence="2 3" key="1">
    <citation type="submission" date="2019-08" db="EMBL/GenBank/DDBJ databases">
        <title>Paraburkholderia simonii sp. nov. and P. youngii sp. nov. Brazilian and Mexican Mimosa-associated rhizobia.</title>
        <authorList>
            <person name="Mavima L."/>
            <person name="Beukes C.W."/>
            <person name="Palmer M."/>
            <person name="De Meyer S.E."/>
            <person name="James E.K."/>
            <person name="Maluk M."/>
            <person name="Avontuur J.R."/>
            <person name="Chan W.Y."/>
            <person name="Venter S.N."/>
            <person name="Steenkamp E.T."/>
        </authorList>
    </citation>
    <scope>NUCLEOTIDE SEQUENCE [LARGE SCALE GENOMIC DNA]</scope>
    <source>
        <strain evidence="2 3">JPY454</strain>
    </source>
</reference>
<evidence type="ECO:0000313" key="3">
    <source>
        <dbReference type="Proteomes" id="UP000821598"/>
    </source>
</evidence>
<accession>A0ABX2NQQ3</accession>
<name>A0ABX2NQQ3_9BURK</name>
<evidence type="ECO:0000313" key="2">
    <source>
        <dbReference type="EMBL" id="NVI06791.1"/>
    </source>
</evidence>